<protein>
    <submittedName>
        <fullName evidence="8">Uncharacterized protein</fullName>
    </submittedName>
</protein>
<evidence type="ECO:0000256" key="7">
    <source>
        <dbReference type="ARBA" id="ARBA00023180"/>
    </source>
</evidence>
<dbReference type="GO" id="GO:0016020">
    <property type="term" value="C:membrane"/>
    <property type="evidence" value="ECO:0007669"/>
    <property type="project" value="UniProtKB-SubCell"/>
</dbReference>
<evidence type="ECO:0000256" key="5">
    <source>
        <dbReference type="ARBA" id="ARBA00022989"/>
    </source>
</evidence>
<dbReference type="PANTHER" id="PTHR27009">
    <property type="entry name" value="RUST RESISTANCE KINASE LR10-RELATED"/>
    <property type="match status" value="1"/>
</dbReference>
<keyword evidence="5" id="KW-1133">Transmembrane helix</keyword>
<name>A0ABD3K8K1_EUCGL</name>
<evidence type="ECO:0000256" key="4">
    <source>
        <dbReference type="ARBA" id="ARBA00022729"/>
    </source>
</evidence>
<evidence type="ECO:0000256" key="1">
    <source>
        <dbReference type="ARBA" id="ARBA00004479"/>
    </source>
</evidence>
<gene>
    <name evidence="8" type="ORF">ACJRO7_024404</name>
</gene>
<keyword evidence="2" id="KW-0418">Kinase</keyword>
<comment type="caution">
    <text evidence="8">The sequence shown here is derived from an EMBL/GenBank/DDBJ whole genome shotgun (WGS) entry which is preliminary data.</text>
</comment>
<proteinExistence type="predicted"/>
<keyword evidence="3" id="KW-0812">Transmembrane</keyword>
<evidence type="ECO:0000313" key="8">
    <source>
        <dbReference type="EMBL" id="KAL3735267.1"/>
    </source>
</evidence>
<comment type="subcellular location">
    <subcellularLocation>
        <location evidence="1">Membrane</location>
        <topology evidence="1">Single-pass type I membrane protein</topology>
    </subcellularLocation>
</comment>
<keyword evidence="7" id="KW-0325">Glycoprotein</keyword>
<dbReference type="AlphaFoldDB" id="A0ABD3K8K1"/>
<evidence type="ECO:0000256" key="6">
    <source>
        <dbReference type="ARBA" id="ARBA00023136"/>
    </source>
</evidence>
<keyword evidence="6" id="KW-0472">Membrane</keyword>
<dbReference type="EMBL" id="JBJKBG010000006">
    <property type="protein sequence ID" value="KAL3735267.1"/>
    <property type="molecule type" value="Genomic_DNA"/>
</dbReference>
<sequence>MYFTDMVYRHLTQTKVYNWMVSPQKRRKIIDIARKIIIISIWCIHANPSDRPSISKAIEMLEGSLELLPVSPNPASSSPIASPRNFEIISPSGTFTNS</sequence>
<organism evidence="8 9">
    <name type="scientific">Eucalyptus globulus</name>
    <name type="common">Tasmanian blue gum</name>
    <dbReference type="NCBI Taxonomy" id="34317"/>
    <lineage>
        <taxon>Eukaryota</taxon>
        <taxon>Viridiplantae</taxon>
        <taxon>Streptophyta</taxon>
        <taxon>Embryophyta</taxon>
        <taxon>Tracheophyta</taxon>
        <taxon>Spermatophyta</taxon>
        <taxon>Magnoliopsida</taxon>
        <taxon>eudicotyledons</taxon>
        <taxon>Gunneridae</taxon>
        <taxon>Pentapetalae</taxon>
        <taxon>rosids</taxon>
        <taxon>malvids</taxon>
        <taxon>Myrtales</taxon>
        <taxon>Myrtaceae</taxon>
        <taxon>Myrtoideae</taxon>
        <taxon>Eucalypteae</taxon>
        <taxon>Eucalyptus</taxon>
    </lineage>
</organism>
<evidence type="ECO:0000313" key="9">
    <source>
        <dbReference type="Proteomes" id="UP001634007"/>
    </source>
</evidence>
<dbReference type="Proteomes" id="UP001634007">
    <property type="component" value="Unassembled WGS sequence"/>
</dbReference>
<evidence type="ECO:0000256" key="3">
    <source>
        <dbReference type="ARBA" id="ARBA00022692"/>
    </source>
</evidence>
<dbReference type="InterPro" id="IPR045874">
    <property type="entry name" value="LRK10/LRL21-25-like"/>
</dbReference>
<keyword evidence="2" id="KW-0723">Serine/threonine-protein kinase</keyword>
<evidence type="ECO:0000256" key="2">
    <source>
        <dbReference type="ARBA" id="ARBA00022527"/>
    </source>
</evidence>
<accession>A0ABD3K8K1</accession>
<keyword evidence="9" id="KW-1185">Reference proteome</keyword>
<dbReference type="GO" id="GO:0004674">
    <property type="term" value="F:protein serine/threonine kinase activity"/>
    <property type="evidence" value="ECO:0007669"/>
    <property type="project" value="UniProtKB-KW"/>
</dbReference>
<keyword evidence="4" id="KW-0732">Signal</keyword>
<keyword evidence="2" id="KW-0808">Transferase</keyword>
<reference evidence="8 9" key="1">
    <citation type="submission" date="2024-11" db="EMBL/GenBank/DDBJ databases">
        <title>Chromosome-level genome assembly of Eucalyptus globulus Labill. provides insights into its genome evolution.</title>
        <authorList>
            <person name="Li X."/>
        </authorList>
    </citation>
    <scope>NUCLEOTIDE SEQUENCE [LARGE SCALE GENOMIC DNA]</scope>
    <source>
        <strain evidence="8">CL2024</strain>
        <tissue evidence="8">Fresh tender leaves</tissue>
    </source>
</reference>